<accession>A0ABR0GPS1</accession>
<dbReference type="InterPro" id="IPR048318">
    <property type="entry name" value="ATG5_UblB"/>
</dbReference>
<dbReference type="Gene3D" id="3.10.20.620">
    <property type="match status" value="1"/>
</dbReference>
<evidence type="ECO:0000256" key="3">
    <source>
        <dbReference type="ARBA" id="ARBA00022499"/>
    </source>
</evidence>
<gene>
    <name evidence="11" type="primary">ATG5</name>
    <name evidence="11" type="ORF">QC762_200160</name>
</gene>
<keyword evidence="4 6" id="KW-0832">Ubl conjugation</keyword>
<evidence type="ECO:0000256" key="7">
    <source>
        <dbReference type="SAM" id="MobiDB-lite"/>
    </source>
</evidence>
<comment type="subunit">
    <text evidence="6">Conjugated with ATG12.</text>
</comment>
<comment type="subcellular location">
    <subcellularLocation>
        <location evidence="1 6">Preautophagosomal structure membrane</location>
        <topology evidence="1 6">Peripheral membrane protein</topology>
    </subcellularLocation>
</comment>
<sequence>MYTLQVRQHTVQAAPCLPRRALQRVKVHACAFSHPPANHHRPSLSPTISSRCFETGHPARIASDSRGASILPLTPYCLALLPTPQQQQQQRRLSIDRPPSYNTYHCTRASTTKPERQQRQSFSSLLGTRHHQPRRHRAGPVLGPSAAVISPGPAPQSRTALHWTMPSSPPPSSPVSPSSLSHRPGRRGANAPDHDDVDIPPPPLPQALWSLQIPLYITHTSQPSTNPFVVSVPRFSYLALLLPRLSAYFSPLPCSSFHYEDVQLRNLAAGLLVDLYLPPDSAGSLPWRLTVGDGPEWDIADTFTNSAKEADFVRNGNAKQIMGLSKDDSTALWNSVQDNDYASFSRINSRLLNTPTPLKNVPVRIYIPSSPLQTSGADHGSFKVVQTLIPPRDANRRPQTLGEVLKENLPSLFPSSRDPVLANVIMHGGSVPFRAPLEELMREAAYPDGWVCLIIVLL</sequence>
<dbReference type="GeneID" id="87906806"/>
<evidence type="ECO:0000313" key="11">
    <source>
        <dbReference type="EMBL" id="KAK4657682.1"/>
    </source>
</evidence>
<reference evidence="11 12" key="1">
    <citation type="journal article" date="2023" name="bioRxiv">
        <title>High-quality genome assemblies of four members of thePodospora anserinaspecies complex.</title>
        <authorList>
            <person name="Ament-Velasquez S.L."/>
            <person name="Vogan A.A."/>
            <person name="Wallerman O."/>
            <person name="Hartmann F."/>
            <person name="Gautier V."/>
            <person name="Silar P."/>
            <person name="Giraud T."/>
            <person name="Johannesson H."/>
        </authorList>
    </citation>
    <scope>NUCLEOTIDE SEQUENCE [LARGE SCALE GENOMIC DNA]</scope>
    <source>
        <strain evidence="11 12">CBS 415.72m</strain>
    </source>
</reference>
<evidence type="ECO:0000256" key="6">
    <source>
        <dbReference type="RuleBase" id="RU361202"/>
    </source>
</evidence>
<evidence type="ECO:0000259" key="9">
    <source>
        <dbReference type="Pfam" id="PF20637"/>
    </source>
</evidence>
<dbReference type="Pfam" id="PF20637">
    <property type="entry name" value="ATG5_HBR"/>
    <property type="match status" value="1"/>
</dbReference>
<keyword evidence="5 6" id="KW-0072">Autophagy</keyword>
<dbReference type="InterPro" id="IPR042527">
    <property type="entry name" value="Atg5_UblA_dom_sf"/>
</dbReference>
<comment type="similarity">
    <text evidence="2 6">Belongs to the ATG5 family.</text>
</comment>
<dbReference type="Proteomes" id="UP001323405">
    <property type="component" value="Unassembled WGS sequence"/>
</dbReference>
<evidence type="ECO:0000256" key="1">
    <source>
        <dbReference type="ARBA" id="ARBA00004623"/>
    </source>
</evidence>
<dbReference type="PANTHER" id="PTHR13040">
    <property type="entry name" value="AUTOPHAGY PROTEIN 5"/>
    <property type="match status" value="1"/>
</dbReference>
<comment type="caution">
    <text evidence="11">The sequence shown here is derived from an EMBL/GenBank/DDBJ whole genome shotgun (WGS) entry which is preliminary data.</text>
</comment>
<organism evidence="11 12">
    <name type="scientific">Podospora pseudocomata</name>
    <dbReference type="NCBI Taxonomy" id="2093779"/>
    <lineage>
        <taxon>Eukaryota</taxon>
        <taxon>Fungi</taxon>
        <taxon>Dikarya</taxon>
        <taxon>Ascomycota</taxon>
        <taxon>Pezizomycotina</taxon>
        <taxon>Sordariomycetes</taxon>
        <taxon>Sordariomycetidae</taxon>
        <taxon>Sordariales</taxon>
        <taxon>Podosporaceae</taxon>
        <taxon>Podospora</taxon>
    </lineage>
</organism>
<evidence type="ECO:0000256" key="4">
    <source>
        <dbReference type="ARBA" id="ARBA00022843"/>
    </source>
</evidence>
<dbReference type="InterPro" id="IPR048939">
    <property type="entry name" value="ATG5_UblA"/>
</dbReference>
<feature type="domain" description="Autophagy protein ATG5 UblB" evidence="8">
    <location>
        <begin position="360"/>
        <end position="455"/>
    </location>
</feature>
<dbReference type="InterPro" id="IPR007239">
    <property type="entry name" value="Atg5"/>
</dbReference>
<evidence type="ECO:0000259" key="10">
    <source>
        <dbReference type="Pfam" id="PF20638"/>
    </source>
</evidence>
<evidence type="ECO:0000313" key="12">
    <source>
        <dbReference type="Proteomes" id="UP001323405"/>
    </source>
</evidence>
<keyword evidence="3 6" id="KW-1017">Isopeptide bond</keyword>
<feature type="region of interest" description="Disordered" evidence="7">
    <location>
        <begin position="84"/>
        <end position="203"/>
    </location>
</feature>
<name>A0ABR0GPS1_9PEZI</name>
<proteinExistence type="inferred from homology"/>
<dbReference type="Gene3D" id="1.10.246.190">
    <property type="entry name" value="Autophagy protein Apg5, helix rich domain"/>
    <property type="match status" value="1"/>
</dbReference>
<dbReference type="Gene3D" id="3.10.20.90">
    <property type="entry name" value="Phosphatidylinositol 3-kinase Catalytic Subunit, Chain A, domain 1"/>
    <property type="match status" value="1"/>
</dbReference>
<feature type="domain" description="Autophagy protein ATG5 alpha-helical bundle region" evidence="9">
    <location>
        <begin position="299"/>
        <end position="353"/>
    </location>
</feature>
<dbReference type="InterPro" id="IPR042526">
    <property type="entry name" value="Atg5_HR"/>
</dbReference>
<feature type="compositionally biased region" description="Basic residues" evidence="7">
    <location>
        <begin position="128"/>
        <end position="138"/>
    </location>
</feature>
<protein>
    <recommendedName>
        <fullName evidence="6">Autophagy protein 5</fullName>
    </recommendedName>
</protein>
<comment type="function">
    <text evidence="6">Involved in cytoplasm to vacuole transport (Cvt) and autophagic vesicle formation.</text>
</comment>
<feature type="compositionally biased region" description="Polar residues" evidence="7">
    <location>
        <begin position="100"/>
        <end position="112"/>
    </location>
</feature>
<dbReference type="Pfam" id="PF20638">
    <property type="entry name" value="ATG5_UblA"/>
    <property type="match status" value="1"/>
</dbReference>
<keyword evidence="12" id="KW-1185">Reference proteome</keyword>
<dbReference type="Pfam" id="PF04106">
    <property type="entry name" value="ATG5_UblB"/>
    <property type="match status" value="1"/>
</dbReference>
<dbReference type="PANTHER" id="PTHR13040:SF2">
    <property type="entry name" value="AUTOPHAGY PROTEIN 5"/>
    <property type="match status" value="1"/>
</dbReference>
<dbReference type="InterPro" id="IPR048940">
    <property type="entry name" value="ATG5_HBR"/>
</dbReference>
<evidence type="ECO:0000256" key="2">
    <source>
        <dbReference type="ARBA" id="ARBA00006910"/>
    </source>
</evidence>
<keyword evidence="6" id="KW-0813">Transport</keyword>
<feature type="domain" description="Autophagy protein ATG5 UblA" evidence="10">
    <location>
        <begin position="209"/>
        <end position="291"/>
    </location>
</feature>
<evidence type="ECO:0000259" key="8">
    <source>
        <dbReference type="Pfam" id="PF04106"/>
    </source>
</evidence>
<keyword evidence="6" id="KW-0472">Membrane</keyword>
<dbReference type="RefSeq" id="XP_062746655.1">
    <property type="nucleotide sequence ID" value="XM_062886899.1"/>
</dbReference>
<evidence type="ECO:0000256" key="5">
    <source>
        <dbReference type="ARBA" id="ARBA00023006"/>
    </source>
</evidence>
<dbReference type="EMBL" id="JAFFHA010000003">
    <property type="protein sequence ID" value="KAK4657682.1"/>
    <property type="molecule type" value="Genomic_DNA"/>
</dbReference>